<evidence type="ECO:0000259" key="3">
    <source>
        <dbReference type="Pfam" id="PF03217"/>
    </source>
</evidence>
<feature type="domain" description="S-layer protein C-terminal" evidence="3">
    <location>
        <begin position="46"/>
        <end position="88"/>
    </location>
</feature>
<evidence type="ECO:0000256" key="1">
    <source>
        <dbReference type="SAM" id="MobiDB-lite"/>
    </source>
</evidence>
<dbReference type="AlphaFoldDB" id="A0A0R1KBY2"/>
<name>A0A0R1KBY2_9LACO</name>
<keyword evidence="5" id="KW-1185">Reference proteome</keyword>
<dbReference type="PATRIC" id="fig|1423775.4.peg.1369"/>
<organism evidence="4 5">
    <name type="scientific">Companilactobacillus nodensis DSM 19682 = JCM 14932 = NBRC 107160</name>
    <dbReference type="NCBI Taxonomy" id="1423775"/>
    <lineage>
        <taxon>Bacteria</taxon>
        <taxon>Bacillati</taxon>
        <taxon>Bacillota</taxon>
        <taxon>Bacilli</taxon>
        <taxon>Lactobacillales</taxon>
        <taxon>Lactobacillaceae</taxon>
        <taxon>Companilactobacillus</taxon>
    </lineage>
</organism>
<dbReference type="OrthoDB" id="2256833at2"/>
<dbReference type="Pfam" id="PF03217">
    <property type="entry name" value="SlpA"/>
    <property type="match status" value="3"/>
</dbReference>
<feature type="domain" description="S-layer protein C-terminal" evidence="3">
    <location>
        <begin position="115"/>
        <end position="167"/>
    </location>
</feature>
<gene>
    <name evidence="4" type="ORF">FD03_GL001339</name>
</gene>
<dbReference type="Proteomes" id="UP000051248">
    <property type="component" value="Unassembled WGS sequence"/>
</dbReference>
<sequence length="604" mass="65492">MKKNSLLLGTAMAVLLAPGILNNVSAQNVDAASSLIGIVRRGGGTLYDANGHAIGKTLDNFSSWQLGKSNTVNGVTYYKVATNQWLRADSLEIQGATGSSTSTSTSSTKTPGYVGRILKGGTVSVDDNGKSTGQAFTNYTAWKLSAKKTINGSTYYKVATNQWISASAMTVRDAGGVLVNESINSTTITKTPGYVGTINKGGTLSYDDNGNLTNSAFGNYTSWKLDAMKVVNGLTYYRVATNQWIDASSMTVNDSTGKVINITDTTDPSVDPNANPSSGITKTPGYIGEVLSNGSGTSSYDDNGNPTGKFYDPSSRWQLTGTKTISGTQYYRIATHEWLLASSINIFDANGTQVTNSNNFSNNKVCKVINYAEIFNDQGVSTQYVLPKDTEWIINDSKTVNGILYYKVANNEWIKSDTVTIKTVDNTPSLTVKHVLKTLANAQIYDTSTNSFTTDTHPAGTTYNILSVIFNKNKDYFFQISPNAWISSKYANIQDDSIYKNADYEPEFTLSATNNSTNTTTVTNEVATVINGGTYFYNDSTDGYETSLVPAGTSWKIFRIVKNSNNELFFKVGGHEWLDGSHSTLNFNLRDVTVETDNDFGLTK</sequence>
<dbReference type="EMBL" id="AZDZ01000019">
    <property type="protein sequence ID" value="KRK78979.1"/>
    <property type="molecule type" value="Genomic_DNA"/>
</dbReference>
<evidence type="ECO:0000313" key="4">
    <source>
        <dbReference type="EMBL" id="KRK78979.1"/>
    </source>
</evidence>
<evidence type="ECO:0000313" key="5">
    <source>
        <dbReference type="Proteomes" id="UP000051248"/>
    </source>
</evidence>
<proteinExistence type="predicted"/>
<feature type="domain" description="S-layer protein C-terminal" evidence="3">
    <location>
        <begin position="204"/>
        <end position="248"/>
    </location>
</feature>
<evidence type="ECO:0000256" key="2">
    <source>
        <dbReference type="SAM" id="SignalP"/>
    </source>
</evidence>
<protein>
    <recommendedName>
        <fullName evidence="3">S-layer protein C-terminal domain-containing protein</fullName>
    </recommendedName>
</protein>
<dbReference type="InterPro" id="IPR024968">
    <property type="entry name" value="SlpA_C_lactobacillus"/>
</dbReference>
<feature type="region of interest" description="Disordered" evidence="1">
    <location>
        <begin position="264"/>
        <end position="285"/>
    </location>
</feature>
<keyword evidence="2" id="KW-0732">Signal</keyword>
<feature type="compositionally biased region" description="Polar residues" evidence="1">
    <location>
        <begin position="264"/>
        <end position="281"/>
    </location>
</feature>
<feature type="chain" id="PRO_5006406547" description="S-layer protein C-terminal domain-containing protein" evidence="2">
    <location>
        <begin position="27"/>
        <end position="604"/>
    </location>
</feature>
<accession>A0A0R1KBY2</accession>
<comment type="caution">
    <text evidence="4">The sequence shown here is derived from an EMBL/GenBank/DDBJ whole genome shotgun (WGS) entry which is preliminary data.</text>
</comment>
<reference evidence="4 5" key="1">
    <citation type="journal article" date="2015" name="Genome Announc.">
        <title>Expanding the biotechnology potential of lactobacilli through comparative genomics of 213 strains and associated genera.</title>
        <authorList>
            <person name="Sun Z."/>
            <person name="Harris H.M."/>
            <person name="McCann A."/>
            <person name="Guo C."/>
            <person name="Argimon S."/>
            <person name="Zhang W."/>
            <person name="Yang X."/>
            <person name="Jeffery I.B."/>
            <person name="Cooney J.C."/>
            <person name="Kagawa T.F."/>
            <person name="Liu W."/>
            <person name="Song Y."/>
            <person name="Salvetti E."/>
            <person name="Wrobel A."/>
            <person name="Rasinkangas P."/>
            <person name="Parkhill J."/>
            <person name="Rea M.C."/>
            <person name="O'Sullivan O."/>
            <person name="Ritari J."/>
            <person name="Douillard F.P."/>
            <person name="Paul Ross R."/>
            <person name="Yang R."/>
            <person name="Briner A.E."/>
            <person name="Felis G.E."/>
            <person name="de Vos W.M."/>
            <person name="Barrangou R."/>
            <person name="Klaenhammer T.R."/>
            <person name="Caufield P.W."/>
            <person name="Cui Y."/>
            <person name="Zhang H."/>
            <person name="O'Toole P.W."/>
        </authorList>
    </citation>
    <scope>NUCLEOTIDE SEQUENCE [LARGE SCALE GENOMIC DNA]</scope>
    <source>
        <strain evidence="4 5">DSM 19682</strain>
    </source>
</reference>
<feature type="signal peptide" evidence="2">
    <location>
        <begin position="1"/>
        <end position="26"/>
    </location>
</feature>